<dbReference type="GO" id="GO:0016020">
    <property type="term" value="C:membrane"/>
    <property type="evidence" value="ECO:0007669"/>
    <property type="project" value="UniProtKB-SubCell"/>
</dbReference>
<proteinExistence type="predicted"/>
<comment type="subcellular location">
    <subcellularLocation>
        <location evidence="1">Membrane</location>
        <topology evidence="1">Multi-pass membrane protein</topology>
    </subcellularLocation>
</comment>
<evidence type="ECO:0000313" key="5">
    <source>
        <dbReference type="Proteomes" id="UP000226442"/>
    </source>
</evidence>
<organism evidence="4 5">
    <name type="scientific">Tychonema bourrellyi FEM_GT703</name>
    <dbReference type="NCBI Taxonomy" id="2040638"/>
    <lineage>
        <taxon>Bacteria</taxon>
        <taxon>Bacillati</taxon>
        <taxon>Cyanobacteriota</taxon>
        <taxon>Cyanophyceae</taxon>
        <taxon>Oscillatoriophycideae</taxon>
        <taxon>Oscillatoriales</taxon>
        <taxon>Microcoleaceae</taxon>
        <taxon>Tychonema</taxon>
    </lineage>
</organism>
<comment type="caution">
    <text evidence="4">The sequence shown here is derived from an EMBL/GenBank/DDBJ whole genome shotgun (WGS) entry which is preliminary data.</text>
</comment>
<gene>
    <name evidence="4" type="ORF">CP500_010825</name>
</gene>
<dbReference type="GO" id="GO:0009579">
    <property type="term" value="C:thylakoid"/>
    <property type="evidence" value="ECO:0007669"/>
    <property type="project" value="InterPro"/>
</dbReference>
<keyword evidence="2" id="KW-1133">Transmembrane helix</keyword>
<evidence type="ECO:0000256" key="1">
    <source>
        <dbReference type="ARBA" id="ARBA00004141"/>
    </source>
</evidence>
<reference evidence="4" key="1">
    <citation type="submission" date="2017-10" db="EMBL/GenBank/DDBJ databases">
        <title>Draft genome sequence of the planktic cyanobacteria Tychonema bourrellyi isolated from alpine lentic freshwater.</title>
        <authorList>
            <person name="Tett A."/>
            <person name="Armanini F."/>
            <person name="Asnicar F."/>
            <person name="Boscaini A."/>
            <person name="Pasolli E."/>
            <person name="Zolfo M."/>
            <person name="Donati C."/>
            <person name="Salmaso N."/>
            <person name="Segata N."/>
        </authorList>
    </citation>
    <scope>NUCLEOTIDE SEQUENCE</scope>
    <source>
        <strain evidence="4">FEM_GT703</strain>
    </source>
</reference>
<evidence type="ECO:0000313" key="4">
    <source>
        <dbReference type="EMBL" id="PHX55427.1"/>
    </source>
</evidence>
<dbReference type="EMBL" id="NXIB02000053">
    <property type="protein sequence ID" value="PHX55427.1"/>
    <property type="molecule type" value="Genomic_DNA"/>
</dbReference>
<dbReference type="PANTHER" id="PTHR33222">
    <property type="match status" value="1"/>
</dbReference>
<feature type="transmembrane region" description="Helical" evidence="2">
    <location>
        <begin position="70"/>
        <end position="90"/>
    </location>
</feature>
<sequence length="144" mass="16039">MTSSNEPETTAIVTEIPTGDDTESAIDTTKVTVTQEDPNQAQQIKEQLISILSEFPAYIGAFYEQYKSPLTVVGLILVSIISLKVLLGIVNELNDIPLLAPTFEIIGIGYTVWFVYRYLLRSSNRQQLGQEIQAIKEQIFGKKS</sequence>
<name>A0A2G4F1S2_9CYAN</name>
<dbReference type="Pfam" id="PF14159">
    <property type="entry name" value="CAAD"/>
    <property type="match status" value="1"/>
</dbReference>
<protein>
    <recommendedName>
        <fullName evidence="3">Cyanobacterial aminoacyl-tRNA synthetase CAAD domain-containing protein</fullName>
    </recommendedName>
</protein>
<dbReference type="RefSeq" id="WP_096828621.1">
    <property type="nucleotide sequence ID" value="NZ_NXIB02000053.1"/>
</dbReference>
<feature type="domain" description="Cyanobacterial aminoacyl-tRNA synthetase CAAD" evidence="3">
    <location>
        <begin position="58"/>
        <end position="141"/>
    </location>
</feature>
<dbReference type="PANTHER" id="PTHR33222:SF4">
    <property type="entry name" value="PROTEIN CURVATURE THYLAKOID 1A, CHLOROPLASTIC"/>
    <property type="match status" value="1"/>
</dbReference>
<evidence type="ECO:0000256" key="2">
    <source>
        <dbReference type="SAM" id="Phobius"/>
    </source>
</evidence>
<dbReference type="Proteomes" id="UP000226442">
    <property type="component" value="Unassembled WGS sequence"/>
</dbReference>
<accession>A0A2G4F1S2</accession>
<keyword evidence="5" id="KW-1185">Reference proteome</keyword>
<dbReference type="AlphaFoldDB" id="A0A2G4F1S2"/>
<keyword evidence="2" id="KW-0472">Membrane</keyword>
<dbReference type="InterPro" id="IPR025564">
    <property type="entry name" value="CAAD_dom"/>
</dbReference>
<dbReference type="InterPro" id="IPR033344">
    <property type="entry name" value="CURT1"/>
</dbReference>
<keyword evidence="2" id="KW-0812">Transmembrane</keyword>
<evidence type="ECO:0000259" key="3">
    <source>
        <dbReference type="Pfam" id="PF14159"/>
    </source>
</evidence>
<dbReference type="OrthoDB" id="459910at2"/>
<feature type="transmembrane region" description="Helical" evidence="2">
    <location>
        <begin position="96"/>
        <end position="116"/>
    </location>
</feature>